<evidence type="ECO:0000256" key="1">
    <source>
        <dbReference type="ARBA" id="ARBA00001274"/>
    </source>
</evidence>
<proteinExistence type="inferred from homology"/>
<evidence type="ECO:0000256" key="5">
    <source>
        <dbReference type="ARBA" id="ARBA00022898"/>
    </source>
</evidence>
<dbReference type="GO" id="GO:0003941">
    <property type="term" value="F:L-serine ammonia-lyase activity"/>
    <property type="evidence" value="ECO:0007669"/>
    <property type="project" value="TreeGrafter"/>
</dbReference>
<evidence type="ECO:0000256" key="6">
    <source>
        <dbReference type="ARBA" id="ARBA00023239"/>
    </source>
</evidence>
<comment type="function">
    <text evidence="7">Catalyzes the anaerobic formation of alpha-ketobutyrate and ammonia from threonine in a two-step reaction. The first step involved a dehydration of threonine and a production of enamine intermediates (aminocrotonate), which tautomerizes to its imine form (iminobutyrate). Both intermediates are unstable and short-lived. The second step is the nonenzymatic hydrolysis of the enamine/imine intermediates to form 2-ketobutyrate and free ammonia. In the low water environment of the cell, the second step is accelerated by RidA.</text>
</comment>
<evidence type="ECO:0000256" key="2">
    <source>
        <dbReference type="ARBA" id="ARBA00001933"/>
    </source>
</evidence>
<protein>
    <recommendedName>
        <fullName evidence="4">threonine ammonia-lyase</fullName>
        <ecNumber evidence="4">4.3.1.19</ecNumber>
    </recommendedName>
    <alternativeName>
        <fullName evidence="8">Threonine deaminase</fullName>
    </alternativeName>
</protein>
<dbReference type="GO" id="GO:0006567">
    <property type="term" value="P:L-threonine catabolic process"/>
    <property type="evidence" value="ECO:0007669"/>
    <property type="project" value="TreeGrafter"/>
</dbReference>
<sequence length="326" mass="35589">MTRKSQSLSEEIRKEVLAAEESIREHIRETPVEYSPYLSRLGNCDVYLKLENIQLTGSFKLRGATNKILSLTKEEKDKGVITASTGNHGAAFAWLAKKFNVRGTIFLPETSSPTKIESLRLYGADVQYYGDDCVKAEIHARKIAGKEGLIFISAYNDPQIIGGQGTIGIELQRQISRIDCVLVPVGGGGLISGIAGYLKSESKNIEIIGCQPEKSAVMYASIRAGRILVLESELTISDGSAGGIEPDAITFPICQELVDDFILVTEEEIISALRLIMEKHYLLIEGAAALPVAAFIKQKNRFQGKNVVLILSGSKISLESLKKILC</sequence>
<evidence type="ECO:0000256" key="3">
    <source>
        <dbReference type="ARBA" id="ARBA00010869"/>
    </source>
</evidence>
<keyword evidence="6" id="KW-0456">Lyase</keyword>
<dbReference type="PANTHER" id="PTHR48078:SF6">
    <property type="entry name" value="L-THREONINE DEHYDRATASE CATABOLIC TDCB"/>
    <property type="match status" value="1"/>
</dbReference>
<comment type="similarity">
    <text evidence="3">Belongs to the serine/threonine dehydratase family.</text>
</comment>
<dbReference type="CDD" id="cd01562">
    <property type="entry name" value="Thr-dehyd"/>
    <property type="match status" value="1"/>
</dbReference>
<accession>A0A0S7Y6H9</accession>
<dbReference type="GO" id="GO:0030170">
    <property type="term" value="F:pyridoxal phosphate binding"/>
    <property type="evidence" value="ECO:0007669"/>
    <property type="project" value="InterPro"/>
</dbReference>
<dbReference type="NCBIfam" id="NF005292">
    <property type="entry name" value="PRK06815.1"/>
    <property type="match status" value="1"/>
</dbReference>
<dbReference type="GO" id="GO:0009097">
    <property type="term" value="P:isoleucine biosynthetic process"/>
    <property type="evidence" value="ECO:0007669"/>
    <property type="project" value="TreeGrafter"/>
</dbReference>
<dbReference type="EC" id="4.3.1.19" evidence="4"/>
<evidence type="ECO:0000256" key="4">
    <source>
        <dbReference type="ARBA" id="ARBA00012096"/>
    </source>
</evidence>
<name>A0A0S7Y6H9_UNCSA</name>
<dbReference type="PROSITE" id="PS00165">
    <property type="entry name" value="DEHYDRATASE_SER_THR"/>
    <property type="match status" value="1"/>
</dbReference>
<dbReference type="InterPro" id="IPR036052">
    <property type="entry name" value="TrpB-like_PALP_sf"/>
</dbReference>
<evidence type="ECO:0000256" key="8">
    <source>
        <dbReference type="ARBA" id="ARBA00031427"/>
    </source>
</evidence>
<keyword evidence="5" id="KW-0663">Pyridoxal phosphate</keyword>
<feature type="domain" description="Tryptophan synthase beta chain-like PALP" evidence="9">
    <location>
        <begin position="23"/>
        <end position="313"/>
    </location>
</feature>
<dbReference type="FunFam" id="3.40.50.1100:FF:000005">
    <property type="entry name" value="Threonine dehydratase catabolic"/>
    <property type="match status" value="1"/>
</dbReference>
<evidence type="ECO:0000313" key="10">
    <source>
        <dbReference type="EMBL" id="KPJ69979.1"/>
    </source>
</evidence>
<organism evidence="10 11">
    <name type="scientific">candidate division WOR-1 bacterium DG_54_3</name>
    <dbReference type="NCBI Taxonomy" id="1703775"/>
    <lineage>
        <taxon>Bacteria</taxon>
        <taxon>Bacillati</taxon>
        <taxon>Saganbacteria</taxon>
    </lineage>
</organism>
<dbReference type="AlphaFoldDB" id="A0A0S7Y6H9"/>
<dbReference type="InterPro" id="IPR000634">
    <property type="entry name" value="Ser/Thr_deHydtase_PyrdxlP-BS"/>
</dbReference>
<dbReference type="InterPro" id="IPR001926">
    <property type="entry name" value="TrpB-like_PALP"/>
</dbReference>
<gene>
    <name evidence="10" type="ORF">AMJ44_01470</name>
</gene>
<comment type="cofactor">
    <cofactor evidence="2">
        <name>pyridoxal 5'-phosphate</name>
        <dbReference type="ChEBI" id="CHEBI:597326"/>
    </cofactor>
</comment>
<evidence type="ECO:0000259" key="9">
    <source>
        <dbReference type="Pfam" id="PF00291"/>
    </source>
</evidence>
<comment type="catalytic activity">
    <reaction evidence="1">
        <text>L-threonine = 2-oxobutanoate + NH4(+)</text>
        <dbReference type="Rhea" id="RHEA:22108"/>
        <dbReference type="ChEBI" id="CHEBI:16763"/>
        <dbReference type="ChEBI" id="CHEBI:28938"/>
        <dbReference type="ChEBI" id="CHEBI:57926"/>
        <dbReference type="EC" id="4.3.1.19"/>
    </reaction>
</comment>
<evidence type="ECO:0000256" key="7">
    <source>
        <dbReference type="ARBA" id="ARBA00025527"/>
    </source>
</evidence>
<dbReference type="Proteomes" id="UP000051861">
    <property type="component" value="Unassembled WGS sequence"/>
</dbReference>
<dbReference type="Pfam" id="PF00291">
    <property type="entry name" value="PALP"/>
    <property type="match status" value="1"/>
</dbReference>
<dbReference type="EMBL" id="LIZX01000010">
    <property type="protein sequence ID" value="KPJ69979.1"/>
    <property type="molecule type" value="Genomic_DNA"/>
</dbReference>
<dbReference type="GO" id="GO:0004794">
    <property type="term" value="F:threonine deaminase activity"/>
    <property type="evidence" value="ECO:0007669"/>
    <property type="project" value="UniProtKB-EC"/>
</dbReference>
<evidence type="ECO:0000313" key="11">
    <source>
        <dbReference type="Proteomes" id="UP000051861"/>
    </source>
</evidence>
<dbReference type="SUPFAM" id="SSF53686">
    <property type="entry name" value="Tryptophan synthase beta subunit-like PLP-dependent enzymes"/>
    <property type="match status" value="1"/>
</dbReference>
<comment type="caution">
    <text evidence="10">The sequence shown here is derived from an EMBL/GenBank/DDBJ whole genome shotgun (WGS) entry which is preliminary data.</text>
</comment>
<dbReference type="GO" id="GO:0006565">
    <property type="term" value="P:L-serine catabolic process"/>
    <property type="evidence" value="ECO:0007669"/>
    <property type="project" value="TreeGrafter"/>
</dbReference>
<dbReference type="PANTHER" id="PTHR48078">
    <property type="entry name" value="THREONINE DEHYDRATASE, MITOCHONDRIAL-RELATED"/>
    <property type="match status" value="1"/>
</dbReference>
<reference evidence="10 11" key="1">
    <citation type="journal article" date="2015" name="Microbiome">
        <title>Genomic resolution of linkages in carbon, nitrogen, and sulfur cycling among widespread estuary sediment bacteria.</title>
        <authorList>
            <person name="Baker B.J."/>
            <person name="Lazar C.S."/>
            <person name="Teske A.P."/>
            <person name="Dick G.J."/>
        </authorList>
    </citation>
    <scope>NUCLEOTIDE SEQUENCE [LARGE SCALE GENOMIC DNA]</scope>
    <source>
        <strain evidence="10">DG_54_3</strain>
    </source>
</reference>
<dbReference type="Gene3D" id="3.40.50.1100">
    <property type="match status" value="2"/>
</dbReference>
<dbReference type="InterPro" id="IPR050147">
    <property type="entry name" value="Ser/Thr_Dehydratase"/>
</dbReference>